<dbReference type="GO" id="GO:0016746">
    <property type="term" value="F:acyltransferase activity"/>
    <property type="evidence" value="ECO:0007669"/>
    <property type="project" value="UniProtKB-KW"/>
</dbReference>
<reference evidence="3" key="1">
    <citation type="journal article" date="2019" name="Int. J. Syst. Evol. Microbiol.">
        <title>The Global Catalogue of Microorganisms (GCM) 10K type strain sequencing project: providing services to taxonomists for standard genome sequencing and annotation.</title>
        <authorList>
            <consortium name="The Broad Institute Genomics Platform"/>
            <consortium name="The Broad Institute Genome Sequencing Center for Infectious Disease"/>
            <person name="Wu L."/>
            <person name="Ma J."/>
        </authorList>
    </citation>
    <scope>NUCLEOTIDE SEQUENCE [LARGE SCALE GENOMIC DNA]</scope>
    <source>
        <strain evidence="3">CCUG 38813</strain>
    </source>
</reference>
<feature type="domain" description="N-acetyltransferase" evidence="1">
    <location>
        <begin position="19"/>
        <end position="179"/>
    </location>
</feature>
<evidence type="ECO:0000259" key="1">
    <source>
        <dbReference type="PROSITE" id="PS51186"/>
    </source>
</evidence>
<dbReference type="EC" id="2.3.1.-" evidence="2"/>
<keyword evidence="3" id="KW-1185">Reference proteome</keyword>
<evidence type="ECO:0000313" key="2">
    <source>
        <dbReference type="EMBL" id="MFC5511918.1"/>
    </source>
</evidence>
<organism evidence="2 3">
    <name type="scientific">Massilia jejuensis</name>
    <dbReference type="NCBI Taxonomy" id="648894"/>
    <lineage>
        <taxon>Bacteria</taxon>
        <taxon>Pseudomonadati</taxon>
        <taxon>Pseudomonadota</taxon>
        <taxon>Betaproteobacteria</taxon>
        <taxon>Burkholderiales</taxon>
        <taxon>Oxalobacteraceae</taxon>
        <taxon>Telluria group</taxon>
        <taxon>Massilia</taxon>
    </lineage>
</organism>
<dbReference type="Gene3D" id="3.40.630.30">
    <property type="match status" value="1"/>
</dbReference>
<name>A0ABW0PHX2_9BURK</name>
<dbReference type="Pfam" id="PF00583">
    <property type="entry name" value="Acetyltransf_1"/>
    <property type="match status" value="1"/>
</dbReference>
<dbReference type="RefSeq" id="WP_379721482.1">
    <property type="nucleotide sequence ID" value="NZ_JBHSMS010000039.1"/>
</dbReference>
<dbReference type="PANTHER" id="PTHR43072">
    <property type="entry name" value="N-ACETYLTRANSFERASE"/>
    <property type="match status" value="1"/>
</dbReference>
<sequence length="183" mass="19084">MRPGAGGAAATLPGAGRAVAVRALAPHEWPLYRALRLRALAQAPEAFASTLAEEEARGDHDWAWRLALGATSGRELPLVAEAGGAGAGLAWAKADAADPSLARLYQLWVAPEARGHGVGAALLAAALDWARARNALAMELGVVCGNDAARRLYARAGFREAGEPQPQRPGANRMEQPMRLALA</sequence>
<comment type="caution">
    <text evidence="2">The sequence shown here is derived from an EMBL/GenBank/DDBJ whole genome shotgun (WGS) entry which is preliminary data.</text>
</comment>
<protein>
    <submittedName>
        <fullName evidence="2">GNAT family N-acetyltransferase</fullName>
        <ecNumber evidence="2">2.3.1.-</ecNumber>
    </submittedName>
</protein>
<dbReference type="InterPro" id="IPR016181">
    <property type="entry name" value="Acyl_CoA_acyltransferase"/>
</dbReference>
<dbReference type="PANTHER" id="PTHR43072:SF60">
    <property type="entry name" value="L-2,4-DIAMINOBUTYRIC ACID ACETYLTRANSFERASE"/>
    <property type="match status" value="1"/>
</dbReference>
<dbReference type="EMBL" id="JBHSMS010000039">
    <property type="protein sequence ID" value="MFC5511918.1"/>
    <property type="molecule type" value="Genomic_DNA"/>
</dbReference>
<dbReference type="InterPro" id="IPR000182">
    <property type="entry name" value="GNAT_dom"/>
</dbReference>
<dbReference type="PROSITE" id="PS51186">
    <property type="entry name" value="GNAT"/>
    <property type="match status" value="1"/>
</dbReference>
<accession>A0ABW0PHX2</accession>
<keyword evidence="2" id="KW-0012">Acyltransferase</keyword>
<dbReference type="Proteomes" id="UP001596031">
    <property type="component" value="Unassembled WGS sequence"/>
</dbReference>
<evidence type="ECO:0000313" key="3">
    <source>
        <dbReference type="Proteomes" id="UP001596031"/>
    </source>
</evidence>
<proteinExistence type="predicted"/>
<gene>
    <name evidence="2" type="ORF">ACFPOU_12385</name>
</gene>
<dbReference type="SUPFAM" id="SSF55729">
    <property type="entry name" value="Acyl-CoA N-acyltransferases (Nat)"/>
    <property type="match status" value="1"/>
</dbReference>
<keyword evidence="2" id="KW-0808">Transferase</keyword>